<dbReference type="Gene3D" id="2.30.29.30">
    <property type="entry name" value="Pleckstrin-homology domain (PH domain)/Phosphotyrosine-binding domain (PTB)"/>
    <property type="match status" value="1"/>
</dbReference>
<dbReference type="Gene3D" id="3.30.1520.10">
    <property type="entry name" value="Phox-like domain"/>
    <property type="match status" value="1"/>
</dbReference>
<dbReference type="SUPFAM" id="SSF64268">
    <property type="entry name" value="PX domain"/>
    <property type="match status" value="1"/>
</dbReference>
<evidence type="ECO:0000256" key="7">
    <source>
        <dbReference type="ARBA" id="ARBA00023288"/>
    </source>
</evidence>
<keyword evidence="4" id="KW-0378">Hydrolase</keyword>
<evidence type="ECO:0000256" key="6">
    <source>
        <dbReference type="ARBA" id="ARBA00023098"/>
    </source>
</evidence>
<dbReference type="GO" id="GO:0009395">
    <property type="term" value="P:phospholipid catabolic process"/>
    <property type="evidence" value="ECO:0007669"/>
    <property type="project" value="TreeGrafter"/>
</dbReference>
<proteinExistence type="predicted"/>
<dbReference type="SMART" id="SM00312">
    <property type="entry name" value="PX"/>
    <property type="match status" value="1"/>
</dbReference>
<dbReference type="Pfam" id="PF00614">
    <property type="entry name" value="PLDc"/>
    <property type="match status" value="1"/>
</dbReference>
<dbReference type="InterPro" id="IPR001736">
    <property type="entry name" value="PLipase_D/transphosphatidylase"/>
</dbReference>
<dbReference type="SMART" id="SM00233">
    <property type="entry name" value="PH"/>
    <property type="match status" value="1"/>
</dbReference>
<evidence type="ECO:0000313" key="12">
    <source>
        <dbReference type="EMBL" id="JAS91858.1"/>
    </source>
</evidence>
<evidence type="ECO:0000256" key="9">
    <source>
        <dbReference type="SAM" id="MobiDB-lite"/>
    </source>
</evidence>
<protein>
    <recommendedName>
        <fullName evidence="2">phospholipase D</fullName>
        <ecNumber evidence="2">3.1.4.4</ecNumber>
    </recommendedName>
</protein>
<dbReference type="EC" id="3.1.4.4" evidence="2"/>
<dbReference type="FunFam" id="3.30.870.10:FF:000036">
    <property type="entry name" value="Phospholipase"/>
    <property type="match status" value="1"/>
</dbReference>
<feature type="domain" description="PLD phosphodiesterase" evidence="10">
    <location>
        <begin position="477"/>
        <end position="504"/>
    </location>
</feature>
<evidence type="ECO:0000256" key="8">
    <source>
        <dbReference type="ARBA" id="ARBA00037868"/>
    </source>
</evidence>
<dbReference type="InterPro" id="IPR036871">
    <property type="entry name" value="PX_dom_sf"/>
</dbReference>
<dbReference type="PANTHER" id="PTHR18896:SF76">
    <property type="entry name" value="PHOSPHOLIPASE"/>
    <property type="match status" value="1"/>
</dbReference>
<dbReference type="Gene3D" id="3.30.870.10">
    <property type="entry name" value="Endonuclease Chain A"/>
    <property type="match status" value="1"/>
</dbReference>
<evidence type="ECO:0000256" key="2">
    <source>
        <dbReference type="ARBA" id="ARBA00012027"/>
    </source>
</evidence>
<gene>
    <name evidence="12" type="ORF">g.34783</name>
</gene>
<dbReference type="PROSITE" id="PS50195">
    <property type="entry name" value="PX"/>
    <property type="match status" value="1"/>
</dbReference>
<accession>A0A1B6IY41</accession>
<name>A0A1B6IY41_9HEMI</name>
<keyword evidence="6" id="KW-0443">Lipid metabolism</keyword>
<dbReference type="Pfam" id="PF00787">
    <property type="entry name" value="PX"/>
    <property type="match status" value="1"/>
</dbReference>
<organism evidence="12">
    <name type="scientific">Homalodisca liturata</name>
    <dbReference type="NCBI Taxonomy" id="320908"/>
    <lineage>
        <taxon>Eukaryota</taxon>
        <taxon>Metazoa</taxon>
        <taxon>Ecdysozoa</taxon>
        <taxon>Arthropoda</taxon>
        <taxon>Hexapoda</taxon>
        <taxon>Insecta</taxon>
        <taxon>Pterygota</taxon>
        <taxon>Neoptera</taxon>
        <taxon>Paraneoptera</taxon>
        <taxon>Hemiptera</taxon>
        <taxon>Auchenorrhyncha</taxon>
        <taxon>Membracoidea</taxon>
        <taxon>Cicadellidae</taxon>
        <taxon>Cicadellinae</taxon>
        <taxon>Proconiini</taxon>
        <taxon>Homalodisca</taxon>
    </lineage>
</organism>
<dbReference type="CDD" id="cd01254">
    <property type="entry name" value="PH_PLD"/>
    <property type="match status" value="1"/>
</dbReference>
<dbReference type="GO" id="GO:0004630">
    <property type="term" value="F:phospholipase D activity"/>
    <property type="evidence" value="ECO:0007669"/>
    <property type="project" value="UniProtKB-EC"/>
</dbReference>
<evidence type="ECO:0000256" key="5">
    <source>
        <dbReference type="ARBA" id="ARBA00022963"/>
    </source>
</evidence>
<reference evidence="12" key="1">
    <citation type="submission" date="2015-11" db="EMBL/GenBank/DDBJ databases">
        <title>De novo transcriptome assembly of four potential Pierce s Disease insect vectors from Arizona vineyards.</title>
        <authorList>
            <person name="Tassone E.E."/>
        </authorList>
    </citation>
    <scope>NUCLEOTIDE SEQUENCE</scope>
</reference>
<dbReference type="EMBL" id="GECU01015848">
    <property type="protein sequence ID" value="JAS91858.1"/>
    <property type="molecule type" value="Transcribed_RNA"/>
</dbReference>
<dbReference type="AlphaFoldDB" id="A0A1B6IY41"/>
<evidence type="ECO:0000259" key="11">
    <source>
        <dbReference type="PROSITE" id="PS50195"/>
    </source>
</evidence>
<evidence type="ECO:0000256" key="4">
    <source>
        <dbReference type="ARBA" id="ARBA00022801"/>
    </source>
</evidence>
<dbReference type="PROSITE" id="PS50035">
    <property type="entry name" value="PLD"/>
    <property type="match status" value="1"/>
</dbReference>
<comment type="catalytic activity">
    <reaction evidence="1">
        <text>a 1,2-diacyl-sn-glycero-3-phosphocholine + H2O = a 1,2-diacyl-sn-glycero-3-phosphate + choline + H(+)</text>
        <dbReference type="Rhea" id="RHEA:14445"/>
        <dbReference type="ChEBI" id="CHEBI:15354"/>
        <dbReference type="ChEBI" id="CHEBI:15377"/>
        <dbReference type="ChEBI" id="CHEBI:15378"/>
        <dbReference type="ChEBI" id="CHEBI:57643"/>
        <dbReference type="ChEBI" id="CHEBI:58608"/>
        <dbReference type="EC" id="3.1.4.4"/>
    </reaction>
</comment>
<feature type="compositionally biased region" description="Basic and acidic residues" evidence="9">
    <location>
        <begin position="144"/>
        <end position="159"/>
    </location>
</feature>
<keyword evidence="3" id="KW-0677">Repeat</keyword>
<evidence type="ECO:0000256" key="1">
    <source>
        <dbReference type="ARBA" id="ARBA00000798"/>
    </source>
</evidence>
<dbReference type="CDD" id="cd06895">
    <property type="entry name" value="PX_PLD"/>
    <property type="match status" value="1"/>
</dbReference>
<evidence type="ECO:0000259" key="10">
    <source>
        <dbReference type="PROSITE" id="PS50035"/>
    </source>
</evidence>
<dbReference type="SMART" id="SM00155">
    <property type="entry name" value="PLDc"/>
    <property type="match status" value="1"/>
</dbReference>
<dbReference type="InterPro" id="IPR001849">
    <property type="entry name" value="PH_domain"/>
</dbReference>
<dbReference type="GO" id="GO:0060627">
    <property type="term" value="P:regulation of vesicle-mediated transport"/>
    <property type="evidence" value="ECO:0007669"/>
    <property type="project" value="TreeGrafter"/>
</dbReference>
<dbReference type="CDD" id="cd09138">
    <property type="entry name" value="PLDc_vPLD1_2_yPLD_like_1"/>
    <property type="match status" value="1"/>
</dbReference>
<evidence type="ECO:0000256" key="3">
    <source>
        <dbReference type="ARBA" id="ARBA00022737"/>
    </source>
</evidence>
<dbReference type="GO" id="GO:0035091">
    <property type="term" value="F:phosphatidylinositol binding"/>
    <property type="evidence" value="ECO:0007669"/>
    <property type="project" value="InterPro"/>
</dbReference>
<feature type="domain" description="PX" evidence="11">
    <location>
        <begin position="77"/>
        <end position="216"/>
    </location>
</feature>
<sequence length="591" mass="67982">MAFVAGPSSIDSEYDEYLAIPDIDDSSLVPYTITTSGNKYEPEELPLGCRARPFRTIHNPPIKFKSPHRRVFIPCEEIEIQITEYERSVTTHLLNPNLYTIQLRHGDFTWTLKKRYKHIQYLHQQLRLFRASLNIPFPTKTHRERRESFKHVANREKDNSSGSLPRFPSKPDALVPDEQIETRMQQLEEYLRNLLKIPIYRNHHETVAFLEVCHLSFVNGLGLKGKEGEILKRTRSTQPASGGCNCCGLLNLGICVRCNYVCSDVCGSWRRRWLVVRDTFIAYIRPRDGMVKCVILYDTNFEVSSGIFSTGLRRGLHIINLSRHIVIKCPTRRTTQEWMTYIRENAHNSDFIRSNRYHSFAPFRIETMASWFVDGCDYMSAVADALERAKEEIFIADWWLSPEIYMKRPAIEGDHWRLDKILQRKAAQGVKVFVMLYKEVELALGINSYYSKQRLVGCHPGNIKVLRHPDHAKAGVFLWAHHEKIVVVDQSVAFLGGIDLCYGRWDTHEHRLTDLGSVSTGQSNGLINRIHTSSHVYKSAAPALLQLAKATNNTLGVRLASSPTLPDSRTWCYKTKHVMHVSKRVFCSPGR</sequence>
<feature type="region of interest" description="Disordered" evidence="9">
    <location>
        <begin position="144"/>
        <end position="168"/>
    </location>
</feature>
<dbReference type="InterPro" id="IPR011993">
    <property type="entry name" value="PH-like_dom_sf"/>
</dbReference>
<dbReference type="FunFam" id="2.30.29.30:FF:000351">
    <property type="entry name" value="Phospholipase"/>
    <property type="match status" value="1"/>
</dbReference>
<dbReference type="SUPFAM" id="SSF56024">
    <property type="entry name" value="Phospholipase D/nuclease"/>
    <property type="match status" value="1"/>
</dbReference>
<comment type="subcellular location">
    <subcellularLocation>
        <location evidence="8">Endomembrane system</location>
        <topology evidence="8">Lipid-anchor</topology>
    </subcellularLocation>
</comment>
<dbReference type="PANTHER" id="PTHR18896">
    <property type="entry name" value="PHOSPHOLIPASE D"/>
    <property type="match status" value="1"/>
</dbReference>
<dbReference type="InterPro" id="IPR015679">
    <property type="entry name" value="PLipase_D_fam"/>
</dbReference>
<keyword evidence="5" id="KW-0442">Lipid degradation</keyword>
<keyword evidence="7" id="KW-0449">Lipoprotein</keyword>
<dbReference type="GO" id="GO:0012505">
    <property type="term" value="C:endomembrane system"/>
    <property type="evidence" value="ECO:0007669"/>
    <property type="project" value="UniProtKB-SubCell"/>
</dbReference>
<dbReference type="InterPro" id="IPR001683">
    <property type="entry name" value="PX_dom"/>
</dbReference>
<dbReference type="SUPFAM" id="SSF50729">
    <property type="entry name" value="PH domain-like"/>
    <property type="match status" value="1"/>
</dbReference>